<dbReference type="AlphaFoldDB" id="A0A2P5BM31"/>
<evidence type="ECO:0000313" key="3">
    <source>
        <dbReference type="Proteomes" id="UP000237105"/>
    </source>
</evidence>
<organism evidence="2 3">
    <name type="scientific">Parasponia andersonii</name>
    <name type="common">Sponia andersonii</name>
    <dbReference type="NCBI Taxonomy" id="3476"/>
    <lineage>
        <taxon>Eukaryota</taxon>
        <taxon>Viridiplantae</taxon>
        <taxon>Streptophyta</taxon>
        <taxon>Embryophyta</taxon>
        <taxon>Tracheophyta</taxon>
        <taxon>Spermatophyta</taxon>
        <taxon>Magnoliopsida</taxon>
        <taxon>eudicotyledons</taxon>
        <taxon>Gunneridae</taxon>
        <taxon>Pentapetalae</taxon>
        <taxon>rosids</taxon>
        <taxon>fabids</taxon>
        <taxon>Rosales</taxon>
        <taxon>Cannabaceae</taxon>
        <taxon>Parasponia</taxon>
    </lineage>
</organism>
<name>A0A2P5BM31_PARAD</name>
<gene>
    <name evidence="2" type="ORF">PanWU01x14_227450</name>
</gene>
<proteinExistence type="predicted"/>
<dbReference type="EMBL" id="JXTB01000253">
    <property type="protein sequence ID" value="PON49846.1"/>
    <property type="molecule type" value="Genomic_DNA"/>
</dbReference>
<evidence type="ECO:0000313" key="2">
    <source>
        <dbReference type="EMBL" id="PON49846.1"/>
    </source>
</evidence>
<feature type="compositionally biased region" description="Low complexity" evidence="1">
    <location>
        <begin position="154"/>
        <end position="168"/>
    </location>
</feature>
<reference evidence="3" key="1">
    <citation type="submission" date="2016-06" db="EMBL/GenBank/DDBJ databases">
        <title>Parallel loss of symbiosis genes in relatives of nitrogen-fixing non-legume Parasponia.</title>
        <authorList>
            <person name="Van Velzen R."/>
            <person name="Holmer R."/>
            <person name="Bu F."/>
            <person name="Rutten L."/>
            <person name="Van Zeijl A."/>
            <person name="Liu W."/>
            <person name="Santuari L."/>
            <person name="Cao Q."/>
            <person name="Sharma T."/>
            <person name="Shen D."/>
            <person name="Roswanjaya Y."/>
            <person name="Wardhani T."/>
            <person name="Kalhor M.S."/>
            <person name="Jansen J."/>
            <person name="Van den Hoogen J."/>
            <person name="Gungor B."/>
            <person name="Hartog M."/>
            <person name="Hontelez J."/>
            <person name="Verver J."/>
            <person name="Yang W.-C."/>
            <person name="Schijlen E."/>
            <person name="Repin R."/>
            <person name="Schilthuizen M."/>
            <person name="Schranz E."/>
            <person name="Heidstra R."/>
            <person name="Miyata K."/>
            <person name="Fedorova E."/>
            <person name="Kohlen W."/>
            <person name="Bisseling T."/>
            <person name="Smit S."/>
            <person name="Geurts R."/>
        </authorList>
    </citation>
    <scope>NUCLEOTIDE SEQUENCE [LARGE SCALE GENOMIC DNA]</scope>
    <source>
        <strain evidence="3">cv. WU1-14</strain>
    </source>
</reference>
<sequence length="312" mass="33620">MEGFHGSNYLKSPKIKVPPGMKAHPLMIGSGRYQTSSLSPNFDSYSENLDLKASILRYYGSPIAGKLAFSGDPAMDPASAAKHCRLFHQYGGSGGGFVSRGVGSPSVLSPLSGVENLMDRSPPGVYRTPVKAVAGEEVLVMDGVPVSSTGGGRSLRSVSDSSSSSSASSVKNYKSEICQSWEDSGNSRYSSKCQVVHGKENLRPSCLSTKNRTEAQMSRHNISSGQYFYSPSSSFRQIMTPTRTASSTTSRNTLNYVMASRDWCPQDDGIEVTLPCSSLTEKSPSRESVIAYIEGVLSGRCRERLPVFPKFC</sequence>
<dbReference type="STRING" id="3476.A0A2P5BM31"/>
<feature type="region of interest" description="Disordered" evidence="1">
    <location>
        <begin position="145"/>
        <end position="168"/>
    </location>
</feature>
<accession>A0A2P5BM31</accession>
<dbReference type="OrthoDB" id="410307at2759"/>
<dbReference type="Gene3D" id="4.10.1000.10">
    <property type="entry name" value="Zinc finger, CCCH-type"/>
    <property type="match status" value="1"/>
</dbReference>
<dbReference type="Proteomes" id="UP000237105">
    <property type="component" value="Unassembled WGS sequence"/>
</dbReference>
<comment type="caution">
    <text evidence="2">The sequence shown here is derived from an EMBL/GenBank/DDBJ whole genome shotgun (WGS) entry which is preliminary data.</text>
</comment>
<keyword evidence="3" id="KW-1185">Reference proteome</keyword>
<protein>
    <submittedName>
        <fullName evidence="2">Zinc finger, CCCH-type</fullName>
    </submittedName>
</protein>
<evidence type="ECO:0000256" key="1">
    <source>
        <dbReference type="SAM" id="MobiDB-lite"/>
    </source>
</evidence>